<comment type="subcellular location">
    <subcellularLocation>
        <location evidence="1">Membrane</location>
        <topology evidence="1">Multi-pass membrane protein</topology>
    </subcellularLocation>
</comment>
<evidence type="ECO:0000313" key="7">
    <source>
        <dbReference type="Proteomes" id="UP000664417"/>
    </source>
</evidence>
<evidence type="ECO:0000313" key="6">
    <source>
        <dbReference type="EMBL" id="MBO1321949.1"/>
    </source>
</evidence>
<evidence type="ECO:0000256" key="5">
    <source>
        <dbReference type="SAM" id="Phobius"/>
    </source>
</evidence>
<gene>
    <name evidence="6" type="ORF">J3U88_25940</name>
</gene>
<feature type="transmembrane region" description="Helical" evidence="5">
    <location>
        <begin position="60"/>
        <end position="79"/>
    </location>
</feature>
<dbReference type="Proteomes" id="UP000664417">
    <property type="component" value="Unassembled WGS sequence"/>
</dbReference>
<accession>A0A8J7QDS7</accession>
<proteinExistence type="predicted"/>
<keyword evidence="3 5" id="KW-1133">Transmembrane helix</keyword>
<keyword evidence="2 5" id="KW-0812">Transmembrane</keyword>
<keyword evidence="7" id="KW-1185">Reference proteome</keyword>
<reference evidence="6" key="1">
    <citation type="submission" date="2021-03" db="EMBL/GenBank/DDBJ databases">
        <authorList>
            <person name="Wang G."/>
        </authorList>
    </citation>
    <scope>NUCLEOTIDE SEQUENCE</scope>
    <source>
        <strain evidence="6">KCTC 12899</strain>
    </source>
</reference>
<comment type="caution">
    <text evidence="6">The sequence shown here is derived from an EMBL/GenBank/DDBJ whole genome shotgun (WGS) entry which is preliminary data.</text>
</comment>
<dbReference type="Pfam" id="PF09685">
    <property type="entry name" value="MamF_MmsF"/>
    <property type="match status" value="1"/>
</dbReference>
<sequence>MDRERETVWAMVCHLVSFSLYLGLPFGNFIGPLVVWLVFRDQSRFIDEHGREILNFQISTFLYTLVLSAVAMLVAIFTFGLGLIVVVPLAIVYFLFTTIPIIFAAVDAKKGRPVRYPLTLRFL</sequence>
<feature type="transmembrane region" description="Helical" evidence="5">
    <location>
        <begin position="85"/>
        <end position="106"/>
    </location>
</feature>
<organism evidence="6 7">
    <name type="scientific">Acanthopleuribacter pedis</name>
    <dbReference type="NCBI Taxonomy" id="442870"/>
    <lineage>
        <taxon>Bacteria</taxon>
        <taxon>Pseudomonadati</taxon>
        <taxon>Acidobacteriota</taxon>
        <taxon>Holophagae</taxon>
        <taxon>Acanthopleuribacterales</taxon>
        <taxon>Acanthopleuribacteraceae</taxon>
        <taxon>Acanthopleuribacter</taxon>
    </lineage>
</organism>
<dbReference type="InterPro" id="IPR019109">
    <property type="entry name" value="MamF_MmsF"/>
</dbReference>
<name>A0A8J7QDS7_9BACT</name>
<dbReference type="AlphaFoldDB" id="A0A8J7QDS7"/>
<feature type="transmembrane region" description="Helical" evidence="5">
    <location>
        <begin position="20"/>
        <end position="39"/>
    </location>
</feature>
<evidence type="ECO:0000256" key="1">
    <source>
        <dbReference type="ARBA" id="ARBA00004141"/>
    </source>
</evidence>
<evidence type="ECO:0000256" key="2">
    <source>
        <dbReference type="ARBA" id="ARBA00022692"/>
    </source>
</evidence>
<dbReference type="RefSeq" id="WP_207861921.1">
    <property type="nucleotide sequence ID" value="NZ_JAFREP010000029.1"/>
</dbReference>
<evidence type="ECO:0000256" key="4">
    <source>
        <dbReference type="ARBA" id="ARBA00023136"/>
    </source>
</evidence>
<protein>
    <submittedName>
        <fullName evidence="6">DUF4870 domain-containing protein</fullName>
    </submittedName>
</protein>
<dbReference type="EMBL" id="JAFREP010000029">
    <property type="protein sequence ID" value="MBO1321949.1"/>
    <property type="molecule type" value="Genomic_DNA"/>
</dbReference>
<evidence type="ECO:0000256" key="3">
    <source>
        <dbReference type="ARBA" id="ARBA00022989"/>
    </source>
</evidence>
<keyword evidence="4 5" id="KW-0472">Membrane</keyword>